<dbReference type="InterPro" id="IPR004547">
    <property type="entry name" value="Glucosamine6P_isomerase"/>
</dbReference>
<dbReference type="Proteomes" id="UP000293854">
    <property type="component" value="Unassembled WGS sequence"/>
</dbReference>
<dbReference type="OrthoDB" id="2405709at2"/>
<dbReference type="PANTHER" id="PTHR11280:SF5">
    <property type="entry name" value="GLUCOSAMINE-6-PHOSPHATE ISOMERASE"/>
    <property type="match status" value="1"/>
</dbReference>
<organism evidence="2 3">
    <name type="scientific">Staphylococcus condimenti</name>
    <dbReference type="NCBI Taxonomy" id="70255"/>
    <lineage>
        <taxon>Bacteria</taxon>
        <taxon>Bacillati</taxon>
        <taxon>Bacillota</taxon>
        <taxon>Bacilli</taxon>
        <taxon>Bacillales</taxon>
        <taxon>Staphylococcaceae</taxon>
        <taxon>Staphylococcus</taxon>
    </lineage>
</organism>
<evidence type="ECO:0000313" key="3">
    <source>
        <dbReference type="Proteomes" id="UP000293854"/>
    </source>
</evidence>
<keyword evidence="2" id="KW-0413">Isomerase</keyword>
<dbReference type="EMBL" id="CP068073">
    <property type="protein sequence ID" value="QQS83751.1"/>
    <property type="molecule type" value="Genomic_DNA"/>
</dbReference>
<keyword evidence="4" id="KW-1185">Reference proteome</keyword>
<dbReference type="Gene3D" id="3.40.50.1360">
    <property type="match status" value="1"/>
</dbReference>
<dbReference type="GO" id="GO:0005737">
    <property type="term" value="C:cytoplasm"/>
    <property type="evidence" value="ECO:0007669"/>
    <property type="project" value="TreeGrafter"/>
</dbReference>
<protein>
    <submittedName>
        <fullName evidence="2">Glucosamine-6-phosphate isomerase</fullName>
    </submittedName>
</protein>
<gene>
    <name evidence="2" type="ORF">EIG99_11255</name>
    <name evidence="1" type="ORF">I6J05_05385</name>
</gene>
<dbReference type="KEGG" id="scv:A4G25_00345"/>
<dbReference type="PANTHER" id="PTHR11280">
    <property type="entry name" value="GLUCOSAMINE-6-PHOSPHATE ISOMERASE"/>
    <property type="match status" value="1"/>
</dbReference>
<dbReference type="GO" id="GO:0006043">
    <property type="term" value="P:glucosamine catabolic process"/>
    <property type="evidence" value="ECO:0007669"/>
    <property type="project" value="TreeGrafter"/>
</dbReference>
<dbReference type="GO" id="GO:0019262">
    <property type="term" value="P:N-acetylneuraminate catabolic process"/>
    <property type="evidence" value="ECO:0007669"/>
    <property type="project" value="TreeGrafter"/>
</dbReference>
<dbReference type="Proteomes" id="UP000595942">
    <property type="component" value="Chromosome"/>
</dbReference>
<proteinExistence type="predicted"/>
<dbReference type="RefSeq" id="WP_047132969.1">
    <property type="nucleotide sequence ID" value="NZ_CP015114.1"/>
</dbReference>
<accession>A0A143P7H6</accession>
<evidence type="ECO:0000313" key="1">
    <source>
        <dbReference type="EMBL" id="QQS83751.1"/>
    </source>
</evidence>
<reference evidence="2 3" key="1">
    <citation type="submission" date="2018-11" db="EMBL/GenBank/DDBJ databases">
        <title>Genomic profiling of Staphylococcus species from a Poultry farm system in KwaZulu-Natal, South Africa.</title>
        <authorList>
            <person name="Amoako D.G."/>
            <person name="Somboro A.M."/>
            <person name="Abia A.L.K."/>
            <person name="Bester L.A."/>
            <person name="Essack S.Y."/>
        </authorList>
    </citation>
    <scope>NUCLEOTIDE SEQUENCE [LARGE SCALE GENOMIC DNA]</scope>
    <source>
        <strain evidence="2 3">SA11</strain>
    </source>
</reference>
<dbReference type="GeneID" id="93726292"/>
<dbReference type="EMBL" id="RQTE01000262">
    <property type="protein sequence ID" value="RZI00522.1"/>
    <property type="molecule type" value="Genomic_DNA"/>
</dbReference>
<dbReference type="GO" id="GO:0006046">
    <property type="term" value="P:N-acetylglucosamine catabolic process"/>
    <property type="evidence" value="ECO:0007669"/>
    <property type="project" value="TreeGrafter"/>
</dbReference>
<sequence>MAMNFKVFPSADTTARYAADIIRKQFNNNPTTIMGVHLADDNAPVLEDLKQNVLRHPVDFSQVNIFDYDENKSYYETLGVPATQIYELSYNDNPVEKIEENIKSKENKAKFTMQVLSINSKGELDVSVKTGLMPAREIILVITGAEKADLVKKLYEENGNSSYVPSDLKAHRMVNVLLDEAAAKGLPEDVRQYFTERFA</sequence>
<dbReference type="AlphaFoldDB" id="A0A143P7H6"/>
<reference evidence="1 4" key="2">
    <citation type="submission" date="2021-01" db="EMBL/GenBank/DDBJ databases">
        <title>FDA dAtabase for Regulatory Grade micrObial Sequences (FDA-ARGOS): Supporting development and validation of Infectious Disease Dx tests.</title>
        <authorList>
            <person name="Sproer C."/>
            <person name="Gronow S."/>
            <person name="Severitt S."/>
            <person name="Schroder I."/>
            <person name="Tallon L."/>
            <person name="Sadzewicz L."/>
            <person name="Zhao X."/>
            <person name="Boylan J."/>
            <person name="Ott S."/>
            <person name="Bowen H."/>
            <person name="Vavikolanu K."/>
            <person name="Mehta A."/>
            <person name="Aluvathingal J."/>
            <person name="Nadendla S."/>
            <person name="Lowell S."/>
            <person name="Myers T."/>
            <person name="Yan Y."/>
            <person name="Sichtig H."/>
        </authorList>
    </citation>
    <scope>NUCLEOTIDE SEQUENCE [LARGE SCALE GENOMIC DNA]</scope>
    <source>
        <strain evidence="1 4">FDAARGOS_1148</strain>
    </source>
</reference>
<dbReference type="GO" id="GO:0004342">
    <property type="term" value="F:glucosamine-6-phosphate deaminase activity"/>
    <property type="evidence" value="ECO:0007669"/>
    <property type="project" value="InterPro"/>
</dbReference>
<evidence type="ECO:0000313" key="4">
    <source>
        <dbReference type="Proteomes" id="UP000595942"/>
    </source>
</evidence>
<dbReference type="SUPFAM" id="SSF100950">
    <property type="entry name" value="NagB/RpiA/CoA transferase-like"/>
    <property type="match status" value="1"/>
</dbReference>
<dbReference type="InterPro" id="IPR037171">
    <property type="entry name" value="NagB/RpiA_transferase-like"/>
</dbReference>
<name>A0A143P7H6_9STAP</name>
<dbReference type="GO" id="GO:0042802">
    <property type="term" value="F:identical protein binding"/>
    <property type="evidence" value="ECO:0007669"/>
    <property type="project" value="TreeGrafter"/>
</dbReference>
<evidence type="ECO:0000313" key="2">
    <source>
        <dbReference type="EMBL" id="RZI00522.1"/>
    </source>
</evidence>
<dbReference type="GO" id="GO:0016853">
    <property type="term" value="F:isomerase activity"/>
    <property type="evidence" value="ECO:0007669"/>
    <property type="project" value="UniProtKB-KW"/>
</dbReference>